<dbReference type="GO" id="GO:0003677">
    <property type="term" value="F:DNA binding"/>
    <property type="evidence" value="ECO:0007669"/>
    <property type="project" value="InterPro"/>
</dbReference>
<organism evidence="4 6">
    <name type="scientific">Mumia zhuanghuii</name>
    <dbReference type="NCBI Taxonomy" id="2585211"/>
    <lineage>
        <taxon>Bacteria</taxon>
        <taxon>Bacillati</taxon>
        <taxon>Actinomycetota</taxon>
        <taxon>Actinomycetes</taxon>
        <taxon>Propionibacteriales</taxon>
        <taxon>Nocardioidaceae</taxon>
        <taxon>Mumia</taxon>
    </lineage>
</organism>
<dbReference type="Gene3D" id="3.30.420.40">
    <property type="match status" value="2"/>
</dbReference>
<protein>
    <submittedName>
        <fullName evidence="4">ROK family transcriptional regulator</fullName>
    </submittedName>
</protein>
<dbReference type="SUPFAM" id="SSF46785">
    <property type="entry name" value="Winged helix' DNA-binding domain"/>
    <property type="match status" value="1"/>
</dbReference>
<gene>
    <name evidence="5" type="ORF">FHE65_04310</name>
    <name evidence="4" type="ORF">FHE65_09450</name>
</gene>
<proteinExistence type="inferred from homology"/>
<dbReference type="PANTHER" id="PTHR18964:SF149">
    <property type="entry name" value="BIFUNCTIONAL UDP-N-ACETYLGLUCOSAMINE 2-EPIMERASE_N-ACETYLMANNOSAMINE KINASE"/>
    <property type="match status" value="1"/>
</dbReference>
<accession>A0A5C4MPL2</accession>
<dbReference type="Pfam" id="PF00480">
    <property type="entry name" value="ROK"/>
    <property type="match status" value="1"/>
</dbReference>
<evidence type="ECO:0000256" key="2">
    <source>
        <dbReference type="SAM" id="MobiDB-lite"/>
    </source>
</evidence>
<dbReference type="SUPFAM" id="SSF53067">
    <property type="entry name" value="Actin-like ATPase domain"/>
    <property type="match status" value="1"/>
</dbReference>
<dbReference type="InterPro" id="IPR036390">
    <property type="entry name" value="WH_DNA-bd_sf"/>
</dbReference>
<evidence type="ECO:0000313" key="4">
    <source>
        <dbReference type="EMBL" id="TNC47531.1"/>
    </source>
</evidence>
<dbReference type="GO" id="GO:0006355">
    <property type="term" value="P:regulation of DNA-templated transcription"/>
    <property type="evidence" value="ECO:0007669"/>
    <property type="project" value="InterPro"/>
</dbReference>
<dbReference type="InterPro" id="IPR000600">
    <property type="entry name" value="ROK"/>
</dbReference>
<dbReference type="InterPro" id="IPR036388">
    <property type="entry name" value="WH-like_DNA-bd_sf"/>
</dbReference>
<name>A0A5C4MPL2_9ACTN</name>
<dbReference type="OrthoDB" id="5174513at2"/>
<dbReference type="Gene3D" id="1.10.10.10">
    <property type="entry name" value="Winged helix-like DNA-binding domain superfamily/Winged helix DNA-binding domain"/>
    <property type="match status" value="1"/>
</dbReference>
<reference evidence="4 6" key="1">
    <citation type="submission" date="2019-05" db="EMBL/GenBank/DDBJ databases">
        <title>Mumia sp. nov., isolated from the intestinal contents of plateau pika (Ochotona curzoniae) in the Qinghai-Tibet plateau of China.</title>
        <authorList>
            <person name="Tian Z."/>
        </authorList>
    </citation>
    <scope>NUCLEOTIDE SEQUENCE [LARGE SCALE GENOMIC DNA]</scope>
    <source>
        <strain evidence="6">527</strain>
        <strain evidence="4">Z527</strain>
    </source>
</reference>
<feature type="domain" description="HTH iclR-type" evidence="3">
    <location>
        <begin position="52"/>
        <end position="95"/>
    </location>
</feature>
<dbReference type="AlphaFoldDB" id="A0A5C4MPL2"/>
<dbReference type="Pfam" id="PF09339">
    <property type="entry name" value="HTH_IclR"/>
    <property type="match status" value="1"/>
</dbReference>
<dbReference type="Proteomes" id="UP000306740">
    <property type="component" value="Unassembled WGS sequence"/>
</dbReference>
<evidence type="ECO:0000259" key="3">
    <source>
        <dbReference type="Pfam" id="PF09339"/>
    </source>
</evidence>
<comment type="similarity">
    <text evidence="1">Belongs to the ROK (NagC/XylR) family.</text>
</comment>
<comment type="caution">
    <text evidence="4">The sequence shown here is derived from an EMBL/GenBank/DDBJ whole genome shotgun (WGS) entry which is preliminary data.</text>
</comment>
<sequence>MARAGAGRARRPRGAGSARCRVRAPRPAGAGAPVRGAGVTLVATEDLRRQNVAAVLRSLRHDGPGTRTELARRTGLAKATVGAIVGSLSDRGFVHEADAVPGVRGRPGRPVVLTGATVVGLGLEVNVDYVAAVAVDLGGTVRLETTVPVEGRDPYEVLVDLARTCDSELTEAGGRVVGATVAVPGLVDRGRGVVAMAPNLRWKDRAVAGEVGALTGLAVAVENDANCAALAEARRGATVGLGQSVYVTGTVGIGAGVITDGAIVRGTSGFAGEIGHIPLGDSEALCGCGRRGCWEASVGLRAVLTAAGVTESGTPLESARAVAARASEDEEVAGALARIGTVLGQGIATVANILNPDAVVLGGYFVPLASYLLPAATATAEGHVTSTPYAPLDLRLSALGLGAAAAGAAEEALTGVFSGATAL</sequence>
<feature type="compositionally biased region" description="Low complexity" evidence="2">
    <location>
        <begin position="14"/>
        <end position="34"/>
    </location>
</feature>
<evidence type="ECO:0000256" key="1">
    <source>
        <dbReference type="ARBA" id="ARBA00006479"/>
    </source>
</evidence>
<dbReference type="InterPro" id="IPR005471">
    <property type="entry name" value="Tscrpt_reg_IclR_N"/>
</dbReference>
<feature type="region of interest" description="Disordered" evidence="2">
    <location>
        <begin position="1"/>
        <end position="34"/>
    </location>
</feature>
<evidence type="ECO:0000313" key="6">
    <source>
        <dbReference type="Proteomes" id="UP000306740"/>
    </source>
</evidence>
<dbReference type="PANTHER" id="PTHR18964">
    <property type="entry name" value="ROK (REPRESSOR, ORF, KINASE) FAMILY"/>
    <property type="match status" value="1"/>
</dbReference>
<dbReference type="EMBL" id="VDFR01000044">
    <property type="protein sequence ID" value="TNC47531.1"/>
    <property type="molecule type" value="Genomic_DNA"/>
</dbReference>
<dbReference type="CDD" id="cd24076">
    <property type="entry name" value="ASKHA_ATPase_ROK_BsXylR-like"/>
    <property type="match status" value="1"/>
</dbReference>
<dbReference type="InterPro" id="IPR043129">
    <property type="entry name" value="ATPase_NBD"/>
</dbReference>
<evidence type="ECO:0000313" key="5">
    <source>
        <dbReference type="EMBL" id="TNC50295.1"/>
    </source>
</evidence>
<dbReference type="EMBL" id="VDFR01000018">
    <property type="protein sequence ID" value="TNC50295.1"/>
    <property type="molecule type" value="Genomic_DNA"/>
</dbReference>